<name>A0A0F3MP34_9RICK</name>
<organism evidence="2 3">
    <name type="scientific">Orientia chuto str. Dubai</name>
    <dbReference type="NCBI Taxonomy" id="1359168"/>
    <lineage>
        <taxon>Bacteria</taxon>
        <taxon>Pseudomonadati</taxon>
        <taxon>Pseudomonadota</taxon>
        <taxon>Alphaproteobacteria</taxon>
        <taxon>Rickettsiales</taxon>
        <taxon>Rickettsiaceae</taxon>
        <taxon>Rickettsieae</taxon>
        <taxon>Orientia</taxon>
    </lineage>
</organism>
<sequence>MVQEVKRSYFFYDENTLNKGYSKDSNYKHNYYNHPSSIESIKNQHKLVLNATQNIIISSFKKMNLIFLFVSLTIIVVTSLYLVSSQLFNELYIFILSSLTIMLIGYLINIYKIQKLTRIELMYDQLYNSSNSCHLHNNLKL</sequence>
<proteinExistence type="predicted"/>
<comment type="caution">
    <text evidence="2">The sequence shown here is derived from an EMBL/GenBank/DDBJ whole genome shotgun (WGS) entry which is preliminary data.</text>
</comment>
<keyword evidence="1" id="KW-1133">Transmembrane helix</keyword>
<reference evidence="2 3" key="1">
    <citation type="submission" date="2015-02" db="EMBL/GenBank/DDBJ databases">
        <title>Genome Sequencing of Rickettsiales.</title>
        <authorList>
            <person name="Daugherty S.C."/>
            <person name="Su Q."/>
            <person name="Abolude K."/>
            <person name="Beier-Sexton M."/>
            <person name="Carlyon J.A."/>
            <person name="Carter R."/>
            <person name="Day N.P."/>
            <person name="Dumler S.J."/>
            <person name="Dyachenko V."/>
            <person name="Godinez A."/>
            <person name="Kurtti T.J."/>
            <person name="Lichay M."/>
            <person name="Mullins K.E."/>
            <person name="Ott S."/>
            <person name="Pappas-Brown V."/>
            <person name="Paris D.H."/>
            <person name="Patel P."/>
            <person name="Richards A.L."/>
            <person name="Sadzewicz L."/>
            <person name="Sears K."/>
            <person name="Seidman D."/>
            <person name="Sengamalay N."/>
            <person name="Stenos J."/>
            <person name="Tallon L.J."/>
            <person name="Vincent G."/>
            <person name="Fraser C.M."/>
            <person name="Munderloh U."/>
            <person name="Dunning-Hotopp J.C."/>
        </authorList>
    </citation>
    <scope>NUCLEOTIDE SEQUENCE [LARGE SCALE GENOMIC DNA]</scope>
    <source>
        <strain evidence="2 3">Fuller</strain>
    </source>
</reference>
<evidence type="ECO:0000313" key="3">
    <source>
        <dbReference type="Proteomes" id="UP000033616"/>
    </source>
</evidence>
<keyword evidence="1" id="KW-0472">Membrane</keyword>
<evidence type="ECO:0000313" key="2">
    <source>
        <dbReference type="EMBL" id="KJV57538.1"/>
    </source>
</evidence>
<accession>A0A0F3MP34</accession>
<dbReference type="Proteomes" id="UP000033616">
    <property type="component" value="Unassembled WGS sequence"/>
</dbReference>
<dbReference type="EMBL" id="LANP01000001">
    <property type="protein sequence ID" value="KJV57538.1"/>
    <property type="molecule type" value="Genomic_DNA"/>
</dbReference>
<dbReference type="STRING" id="1359168.OCHUTO_0077"/>
<feature type="transmembrane region" description="Helical" evidence="1">
    <location>
        <begin position="91"/>
        <end position="111"/>
    </location>
</feature>
<feature type="transmembrane region" description="Helical" evidence="1">
    <location>
        <begin position="65"/>
        <end position="85"/>
    </location>
</feature>
<dbReference type="PATRIC" id="fig|1359168.3.peg.79"/>
<dbReference type="RefSeq" id="WP_045796899.1">
    <property type="nucleotide sequence ID" value="NZ_LANP01000001.1"/>
</dbReference>
<dbReference type="OrthoDB" id="9950043at2"/>
<evidence type="ECO:0000256" key="1">
    <source>
        <dbReference type="SAM" id="Phobius"/>
    </source>
</evidence>
<protein>
    <submittedName>
        <fullName evidence="2">Uncharacterized protein</fullName>
    </submittedName>
</protein>
<gene>
    <name evidence="2" type="ORF">OCHUTO_0077</name>
</gene>
<keyword evidence="3" id="KW-1185">Reference proteome</keyword>
<dbReference type="AlphaFoldDB" id="A0A0F3MP34"/>
<keyword evidence="1" id="KW-0812">Transmembrane</keyword>